<gene>
    <name evidence="1" type="ORF">NPIL_398961</name>
</gene>
<comment type="caution">
    <text evidence="1">The sequence shown here is derived from an EMBL/GenBank/DDBJ whole genome shotgun (WGS) entry which is preliminary data.</text>
</comment>
<keyword evidence="2" id="KW-1185">Reference proteome</keyword>
<proteinExistence type="predicted"/>
<organism evidence="1 2">
    <name type="scientific">Nephila pilipes</name>
    <name type="common">Giant wood spider</name>
    <name type="synonym">Nephila maculata</name>
    <dbReference type="NCBI Taxonomy" id="299642"/>
    <lineage>
        <taxon>Eukaryota</taxon>
        <taxon>Metazoa</taxon>
        <taxon>Ecdysozoa</taxon>
        <taxon>Arthropoda</taxon>
        <taxon>Chelicerata</taxon>
        <taxon>Arachnida</taxon>
        <taxon>Araneae</taxon>
        <taxon>Araneomorphae</taxon>
        <taxon>Entelegynae</taxon>
        <taxon>Araneoidea</taxon>
        <taxon>Nephilidae</taxon>
        <taxon>Nephila</taxon>
    </lineage>
</organism>
<evidence type="ECO:0000313" key="2">
    <source>
        <dbReference type="Proteomes" id="UP000887013"/>
    </source>
</evidence>
<dbReference type="EMBL" id="BMAW01039738">
    <property type="protein sequence ID" value="GFU56973.1"/>
    <property type="molecule type" value="Genomic_DNA"/>
</dbReference>
<dbReference type="AlphaFoldDB" id="A0A8X6R8A8"/>
<accession>A0A8X6R8A8</accession>
<name>A0A8X6R8A8_NEPPI</name>
<evidence type="ECO:0000313" key="1">
    <source>
        <dbReference type="EMBL" id="GFU56973.1"/>
    </source>
</evidence>
<protein>
    <submittedName>
        <fullName evidence="1">Uncharacterized protein</fullName>
    </submittedName>
</protein>
<dbReference type="Proteomes" id="UP000887013">
    <property type="component" value="Unassembled WGS sequence"/>
</dbReference>
<sequence length="101" mass="11896">MLLSFKREREKFSREETKIIYSSLNKHPCLFMKIWKLNGGRAPPARDERRYEISNFDPSVLEDNLMSDVISEVIEDHYQDKNDTVLNQDGFCGLEMKNPLN</sequence>
<reference evidence="1" key="1">
    <citation type="submission" date="2020-08" db="EMBL/GenBank/DDBJ databases">
        <title>Multicomponent nature underlies the extraordinary mechanical properties of spider dragline silk.</title>
        <authorList>
            <person name="Kono N."/>
            <person name="Nakamura H."/>
            <person name="Mori M."/>
            <person name="Yoshida Y."/>
            <person name="Ohtoshi R."/>
            <person name="Malay A.D."/>
            <person name="Moran D.A.P."/>
            <person name="Tomita M."/>
            <person name="Numata K."/>
            <person name="Arakawa K."/>
        </authorList>
    </citation>
    <scope>NUCLEOTIDE SEQUENCE</scope>
</reference>